<evidence type="ECO:0000313" key="8">
    <source>
        <dbReference type="RefSeq" id="XP_002734197.1"/>
    </source>
</evidence>
<evidence type="ECO:0000313" key="7">
    <source>
        <dbReference type="Proteomes" id="UP000694865"/>
    </source>
</evidence>
<dbReference type="PANTHER" id="PTHR11042:SF190">
    <property type="entry name" value="MITOSIS INHIBITOR PROTEIN KINASE MIK1"/>
    <property type="match status" value="1"/>
</dbReference>
<dbReference type="SUPFAM" id="SSF56112">
    <property type="entry name" value="Protein kinase-like (PK-like)"/>
    <property type="match status" value="1"/>
</dbReference>
<keyword evidence="2 5" id="KW-0547">Nucleotide-binding</keyword>
<protein>
    <submittedName>
        <fullName evidence="8">Serine/threonine-protein kinase PDIK1L-like</fullName>
    </submittedName>
</protein>
<dbReference type="InterPro" id="IPR017441">
    <property type="entry name" value="Protein_kinase_ATP_BS"/>
</dbReference>
<dbReference type="PROSITE" id="PS00107">
    <property type="entry name" value="PROTEIN_KINASE_ATP"/>
    <property type="match status" value="1"/>
</dbReference>
<evidence type="ECO:0000256" key="5">
    <source>
        <dbReference type="PROSITE-ProRule" id="PRU10141"/>
    </source>
</evidence>
<evidence type="ECO:0000256" key="2">
    <source>
        <dbReference type="ARBA" id="ARBA00022741"/>
    </source>
</evidence>
<dbReference type="CDD" id="cd00180">
    <property type="entry name" value="PKc"/>
    <property type="match status" value="1"/>
</dbReference>
<feature type="domain" description="Protein kinase" evidence="6">
    <location>
        <begin position="18"/>
        <end position="156"/>
    </location>
</feature>
<dbReference type="Gene3D" id="1.10.510.10">
    <property type="entry name" value="Transferase(Phosphotransferase) domain 1"/>
    <property type="match status" value="1"/>
</dbReference>
<dbReference type="InterPro" id="IPR008266">
    <property type="entry name" value="Tyr_kinase_AS"/>
</dbReference>
<name>A0ABM0GP14_SACKO</name>
<evidence type="ECO:0000259" key="6">
    <source>
        <dbReference type="PROSITE" id="PS50011"/>
    </source>
</evidence>
<evidence type="ECO:0000256" key="3">
    <source>
        <dbReference type="ARBA" id="ARBA00022777"/>
    </source>
</evidence>
<sequence length="156" mass="17838">MSSSALYKVVTELMSAKYEVVQPLGNGVFGTVYLVKDSRGTEMAMKKIQWHRERAGYDSAIRESKAFALTRHHAHVVECIDGYADENYAYIVMEYCDGGNLNKYMLARQFNYQENLQIMLQLADAVSFLHHNEILHRDLRPHNILIKKAAKRSGPS</sequence>
<feature type="binding site" evidence="5">
    <location>
        <position position="46"/>
    </location>
    <ligand>
        <name>ATP</name>
        <dbReference type="ChEBI" id="CHEBI:30616"/>
    </ligand>
</feature>
<dbReference type="InterPro" id="IPR000719">
    <property type="entry name" value="Prot_kinase_dom"/>
</dbReference>
<organism evidence="7 8">
    <name type="scientific">Saccoglossus kowalevskii</name>
    <name type="common">Acorn worm</name>
    <dbReference type="NCBI Taxonomy" id="10224"/>
    <lineage>
        <taxon>Eukaryota</taxon>
        <taxon>Metazoa</taxon>
        <taxon>Hemichordata</taxon>
        <taxon>Enteropneusta</taxon>
        <taxon>Harrimaniidae</taxon>
        <taxon>Saccoglossus</taxon>
    </lineage>
</organism>
<accession>A0ABM0GP14</accession>
<keyword evidence="4 5" id="KW-0067">ATP-binding</keyword>
<dbReference type="RefSeq" id="XP_002734197.1">
    <property type="nucleotide sequence ID" value="XM_002734151.2"/>
</dbReference>
<proteinExistence type="predicted"/>
<dbReference type="Proteomes" id="UP000694865">
    <property type="component" value="Unplaced"/>
</dbReference>
<dbReference type="InterPro" id="IPR011009">
    <property type="entry name" value="Kinase-like_dom_sf"/>
</dbReference>
<dbReference type="GeneID" id="100376263"/>
<dbReference type="PROSITE" id="PS00109">
    <property type="entry name" value="PROTEIN_KINASE_TYR"/>
    <property type="match status" value="1"/>
</dbReference>
<gene>
    <name evidence="8" type="primary">LOC100376263</name>
</gene>
<evidence type="ECO:0000256" key="4">
    <source>
        <dbReference type="ARBA" id="ARBA00022840"/>
    </source>
</evidence>
<evidence type="ECO:0000256" key="1">
    <source>
        <dbReference type="ARBA" id="ARBA00022679"/>
    </source>
</evidence>
<keyword evidence="7" id="KW-1185">Reference proteome</keyword>
<dbReference type="PANTHER" id="PTHR11042">
    <property type="entry name" value="EUKARYOTIC TRANSLATION INITIATION FACTOR 2-ALPHA KINASE EIF2-ALPHA KINASE -RELATED"/>
    <property type="match status" value="1"/>
</dbReference>
<dbReference type="SMART" id="SM00220">
    <property type="entry name" value="S_TKc"/>
    <property type="match status" value="1"/>
</dbReference>
<keyword evidence="1" id="KW-0808">Transferase</keyword>
<keyword evidence="3" id="KW-0418">Kinase</keyword>
<dbReference type="InterPro" id="IPR050339">
    <property type="entry name" value="CC_SR_Kinase"/>
</dbReference>
<dbReference type="Pfam" id="PF00069">
    <property type="entry name" value="Pkinase"/>
    <property type="match status" value="1"/>
</dbReference>
<dbReference type="PROSITE" id="PS50011">
    <property type="entry name" value="PROTEIN_KINASE_DOM"/>
    <property type="match status" value="1"/>
</dbReference>
<reference evidence="8" key="1">
    <citation type="submission" date="2025-08" db="UniProtKB">
        <authorList>
            <consortium name="RefSeq"/>
        </authorList>
    </citation>
    <scope>IDENTIFICATION</scope>
    <source>
        <tissue evidence="8">Testes</tissue>
    </source>
</reference>